<dbReference type="Proteomes" id="UP000277803">
    <property type="component" value="Unassembled WGS sequence"/>
</dbReference>
<evidence type="ECO:0000313" key="2">
    <source>
        <dbReference type="EMBL" id="RJY49616.1"/>
    </source>
</evidence>
<dbReference type="Pfam" id="PF05656">
    <property type="entry name" value="DUF805"/>
    <property type="match status" value="1"/>
</dbReference>
<dbReference type="PANTHER" id="PTHR34980">
    <property type="entry name" value="INNER MEMBRANE PROTEIN-RELATED-RELATED"/>
    <property type="match status" value="1"/>
</dbReference>
<feature type="transmembrane region" description="Helical" evidence="1">
    <location>
        <begin position="68"/>
        <end position="88"/>
    </location>
</feature>
<proteinExistence type="predicted"/>
<evidence type="ECO:0000313" key="3">
    <source>
        <dbReference type="Proteomes" id="UP000277803"/>
    </source>
</evidence>
<keyword evidence="1" id="KW-1133">Transmembrane helix</keyword>
<sequence length="191" mass="21505">MNRNMIYDVSYMDALKRGFKQYVTFSGRASRSEFWRFMVCREIILDGLAVFGIIVDMVLGNTSAASDYAMVLLIILQLIFFLPSLAITCRRLHDVGKSGLTFLLVFVPIVGIFVLLSNLVKKGDASINAYGEKTGYTCVTPVMEQQLGLEHTPTVREDIVMGALSIILYIWVFTQQFVESAWVSFNARGMF</sequence>
<gene>
    <name evidence="2" type="ORF">D2965_10230</name>
</gene>
<evidence type="ECO:0000256" key="1">
    <source>
        <dbReference type="SAM" id="Phobius"/>
    </source>
</evidence>
<feature type="transmembrane region" description="Helical" evidence="1">
    <location>
        <begin position="43"/>
        <end position="62"/>
    </location>
</feature>
<feature type="transmembrane region" description="Helical" evidence="1">
    <location>
        <begin position="100"/>
        <end position="120"/>
    </location>
</feature>
<keyword evidence="1" id="KW-0812">Transmembrane</keyword>
<dbReference type="AlphaFoldDB" id="A0A3A6WDW5"/>
<dbReference type="GO" id="GO:0005886">
    <property type="term" value="C:plasma membrane"/>
    <property type="evidence" value="ECO:0007669"/>
    <property type="project" value="TreeGrafter"/>
</dbReference>
<reference evidence="2 3" key="1">
    <citation type="submission" date="2018-09" db="EMBL/GenBank/DDBJ databases">
        <title>Genome sequence of Veillonella atypica isolated from periodontal Korean patients.</title>
        <authorList>
            <person name="Lee J.-H."/>
            <person name="Moon J.-H."/>
            <person name="Shin S.-Y."/>
        </authorList>
    </citation>
    <scope>NUCLEOTIDE SEQUENCE [LARGE SCALE GENOMIC DNA]</scope>
    <source>
        <strain evidence="2 3">KHUD_V1</strain>
    </source>
</reference>
<feature type="transmembrane region" description="Helical" evidence="1">
    <location>
        <begin position="159"/>
        <end position="178"/>
    </location>
</feature>
<dbReference type="InterPro" id="IPR008523">
    <property type="entry name" value="DUF805"/>
</dbReference>
<accession>A0A3A6WDW5</accession>
<organism evidence="2 3">
    <name type="scientific">Veillonella atypica</name>
    <dbReference type="NCBI Taxonomy" id="39777"/>
    <lineage>
        <taxon>Bacteria</taxon>
        <taxon>Bacillati</taxon>
        <taxon>Bacillota</taxon>
        <taxon>Negativicutes</taxon>
        <taxon>Veillonellales</taxon>
        <taxon>Veillonellaceae</taxon>
        <taxon>Veillonella</taxon>
    </lineage>
</organism>
<name>A0A3A6WDW5_9FIRM</name>
<protein>
    <submittedName>
        <fullName evidence="2">DUF805 domain-containing protein</fullName>
    </submittedName>
</protein>
<dbReference type="PANTHER" id="PTHR34980:SF2">
    <property type="entry name" value="INNER MEMBRANE PROTEIN YHAH-RELATED"/>
    <property type="match status" value="1"/>
</dbReference>
<comment type="caution">
    <text evidence="2">The sequence shown here is derived from an EMBL/GenBank/DDBJ whole genome shotgun (WGS) entry which is preliminary data.</text>
</comment>
<dbReference type="RefSeq" id="WP_119983141.1">
    <property type="nucleotide sequence ID" value="NZ_QXZZ01000052.1"/>
</dbReference>
<keyword evidence="1" id="KW-0472">Membrane</keyword>
<dbReference type="EMBL" id="QXZZ01000052">
    <property type="protein sequence ID" value="RJY49616.1"/>
    <property type="molecule type" value="Genomic_DNA"/>
</dbReference>